<name>A0AAV0WKT2_9HEMI</name>
<dbReference type="AlphaFoldDB" id="A0AAV0WKT2"/>
<accession>A0AAV0WKT2</accession>
<dbReference type="InterPro" id="IPR048365">
    <property type="entry name" value="TNP-like_RNaseH_N"/>
</dbReference>
<protein>
    <recommendedName>
        <fullName evidence="1">Transposable element P transposase-like RNase H domain-containing protein</fullName>
    </recommendedName>
</protein>
<evidence type="ECO:0000313" key="2">
    <source>
        <dbReference type="EMBL" id="CAI6356431.1"/>
    </source>
</evidence>
<evidence type="ECO:0000259" key="1">
    <source>
        <dbReference type="Pfam" id="PF21787"/>
    </source>
</evidence>
<proteinExistence type="predicted"/>
<organism evidence="2 3">
    <name type="scientific">Macrosiphum euphorbiae</name>
    <name type="common">potato aphid</name>
    <dbReference type="NCBI Taxonomy" id="13131"/>
    <lineage>
        <taxon>Eukaryota</taxon>
        <taxon>Metazoa</taxon>
        <taxon>Ecdysozoa</taxon>
        <taxon>Arthropoda</taxon>
        <taxon>Hexapoda</taxon>
        <taxon>Insecta</taxon>
        <taxon>Pterygota</taxon>
        <taxon>Neoptera</taxon>
        <taxon>Paraneoptera</taxon>
        <taxon>Hemiptera</taxon>
        <taxon>Sternorrhyncha</taxon>
        <taxon>Aphidomorpha</taxon>
        <taxon>Aphidoidea</taxon>
        <taxon>Aphididae</taxon>
        <taxon>Macrosiphini</taxon>
        <taxon>Macrosiphum</taxon>
    </lineage>
</organism>
<feature type="domain" description="Transposable element P transposase-like RNase H" evidence="1">
    <location>
        <begin position="70"/>
        <end position="120"/>
    </location>
</feature>
<reference evidence="2 3" key="1">
    <citation type="submission" date="2023-01" db="EMBL/GenBank/DDBJ databases">
        <authorList>
            <person name="Whitehead M."/>
        </authorList>
    </citation>
    <scope>NUCLEOTIDE SEQUENCE [LARGE SCALE GENOMIC DNA]</scope>
</reference>
<evidence type="ECO:0000313" key="3">
    <source>
        <dbReference type="Proteomes" id="UP001160148"/>
    </source>
</evidence>
<dbReference type="Pfam" id="PF21787">
    <property type="entry name" value="TNP-like_RNaseH_N"/>
    <property type="match status" value="1"/>
</dbReference>
<dbReference type="EMBL" id="CARXXK010000002">
    <property type="protein sequence ID" value="CAI6356431.1"/>
    <property type="molecule type" value="Genomic_DNA"/>
</dbReference>
<sequence>MYEICAKFFTKNQVDTLVNGKRANKWYNKDIASCIGLRSISPKCYKYMYYNICISALSTLRTWAAKIVLEPGIITSVVNLMKRKGETMTENEKLTVLSFDETYLSKTMSYKKKREQIWGPHKCVQVVMARGIISPWKQPIYYNFDEPMTKD</sequence>
<gene>
    <name evidence="2" type="ORF">MEUPH1_LOCUS12163</name>
</gene>
<dbReference type="Proteomes" id="UP001160148">
    <property type="component" value="Unassembled WGS sequence"/>
</dbReference>
<keyword evidence="3" id="KW-1185">Reference proteome</keyword>
<comment type="caution">
    <text evidence="2">The sequence shown here is derived from an EMBL/GenBank/DDBJ whole genome shotgun (WGS) entry which is preliminary data.</text>
</comment>